<dbReference type="Pfam" id="PF01909">
    <property type="entry name" value="NTP_transf_2"/>
    <property type="match status" value="1"/>
</dbReference>
<dbReference type="InterPro" id="IPR052548">
    <property type="entry name" value="Type_VII_TA_antitoxin"/>
</dbReference>
<dbReference type="GO" id="GO:0016779">
    <property type="term" value="F:nucleotidyltransferase activity"/>
    <property type="evidence" value="ECO:0007669"/>
    <property type="project" value="InterPro"/>
</dbReference>
<dbReference type="Gene3D" id="3.30.460.10">
    <property type="entry name" value="Beta Polymerase, domain 2"/>
    <property type="match status" value="1"/>
</dbReference>
<accession>A0A0F5JAN6</accession>
<evidence type="ECO:0000313" key="3">
    <source>
        <dbReference type="Proteomes" id="UP000033047"/>
    </source>
</evidence>
<dbReference type="HOGENOM" id="CLU_130257_3_3_10"/>
<dbReference type="PANTHER" id="PTHR33933">
    <property type="entry name" value="NUCLEOTIDYLTRANSFERASE"/>
    <property type="match status" value="1"/>
</dbReference>
<reference evidence="2 3" key="1">
    <citation type="submission" date="2013-04" db="EMBL/GenBank/DDBJ databases">
        <title>The Genome Sequence of Parabacteroides goldsteinii DSM 19448.</title>
        <authorList>
            <consortium name="The Broad Institute Genomics Platform"/>
            <person name="Earl A."/>
            <person name="Ward D."/>
            <person name="Feldgarden M."/>
            <person name="Gevers D."/>
            <person name="Martens E."/>
            <person name="Sakamoto M."/>
            <person name="Benno Y."/>
            <person name="Song Y."/>
            <person name="Liu C."/>
            <person name="Lee J."/>
            <person name="Bolanos M."/>
            <person name="Vaisanen M.L."/>
            <person name="Finegold S.M."/>
            <person name="Walker B."/>
            <person name="Young S."/>
            <person name="Zeng Q."/>
            <person name="Gargeya S."/>
            <person name="Fitzgerald M."/>
            <person name="Haas B."/>
            <person name="Abouelleil A."/>
            <person name="Allen A.W."/>
            <person name="Alvarado L."/>
            <person name="Arachchi H.M."/>
            <person name="Berlin A.M."/>
            <person name="Chapman S.B."/>
            <person name="Gainer-Dewar J."/>
            <person name="Goldberg J."/>
            <person name="Griggs A."/>
            <person name="Gujja S."/>
            <person name="Hansen M."/>
            <person name="Howarth C."/>
            <person name="Imamovic A."/>
            <person name="Ireland A."/>
            <person name="Larimer J."/>
            <person name="McCowan C."/>
            <person name="Murphy C."/>
            <person name="Pearson M."/>
            <person name="Poon T.W."/>
            <person name="Priest M."/>
            <person name="Roberts A."/>
            <person name="Saif S."/>
            <person name="Shea T."/>
            <person name="Sisk P."/>
            <person name="Sykes S."/>
            <person name="Wortman J."/>
            <person name="Nusbaum C."/>
            <person name="Birren B."/>
        </authorList>
    </citation>
    <scope>NUCLEOTIDE SEQUENCE [LARGE SCALE GENOMIC DNA]</scope>
    <source>
        <strain evidence="2 3">DSM 19448</strain>
    </source>
</reference>
<gene>
    <name evidence="2" type="ORF">HMPREF1535_02526</name>
</gene>
<feature type="domain" description="Polymerase nucleotidyl transferase" evidence="1">
    <location>
        <begin position="8"/>
        <end position="73"/>
    </location>
</feature>
<sequence length="102" mass="11687">MRRPEIVNRIREVIRRVAPGAQAILYGSEARGDARPDSDIDLLILLDKDDISLKEEQEIAYPLYDIEFETGVIISPRVFSKKIWEKLTTPFSENVMREGVAL</sequence>
<evidence type="ECO:0000259" key="1">
    <source>
        <dbReference type="Pfam" id="PF01909"/>
    </source>
</evidence>
<dbReference type="InterPro" id="IPR002934">
    <property type="entry name" value="Polymerase_NTP_transf_dom"/>
</dbReference>
<dbReference type="InterPro" id="IPR043519">
    <property type="entry name" value="NT_sf"/>
</dbReference>
<proteinExistence type="predicted"/>
<dbReference type="AlphaFoldDB" id="A0A0F5JAN6"/>
<protein>
    <recommendedName>
        <fullName evidence="1">Polymerase nucleotidyl transferase domain-containing protein</fullName>
    </recommendedName>
</protein>
<dbReference type="SUPFAM" id="SSF81301">
    <property type="entry name" value="Nucleotidyltransferase"/>
    <property type="match status" value="1"/>
</dbReference>
<dbReference type="PATRIC" id="fig|927665.4.peg.2599"/>
<organism evidence="2 3">
    <name type="scientific">Parabacteroides goldsteinii DSM 19448 = WAL 12034</name>
    <dbReference type="NCBI Taxonomy" id="927665"/>
    <lineage>
        <taxon>Bacteria</taxon>
        <taxon>Pseudomonadati</taxon>
        <taxon>Bacteroidota</taxon>
        <taxon>Bacteroidia</taxon>
        <taxon>Bacteroidales</taxon>
        <taxon>Tannerellaceae</taxon>
        <taxon>Parabacteroides</taxon>
    </lineage>
</organism>
<dbReference type="EMBL" id="AQHV01000012">
    <property type="protein sequence ID" value="KKB54773.1"/>
    <property type="molecule type" value="Genomic_DNA"/>
</dbReference>
<dbReference type="RefSeq" id="WP_046146276.1">
    <property type="nucleotide sequence ID" value="NZ_KQ033912.1"/>
</dbReference>
<evidence type="ECO:0000313" key="2">
    <source>
        <dbReference type="EMBL" id="KKB54773.1"/>
    </source>
</evidence>
<name>A0A0F5JAN6_9BACT</name>
<dbReference type="Proteomes" id="UP000033047">
    <property type="component" value="Unassembled WGS sequence"/>
</dbReference>
<dbReference type="STRING" id="927665.HMPREF1535_02526"/>
<dbReference type="PANTHER" id="PTHR33933:SF1">
    <property type="entry name" value="PROTEIN ADENYLYLTRANSFERASE MNTA-RELATED"/>
    <property type="match status" value="1"/>
</dbReference>
<comment type="caution">
    <text evidence="2">The sequence shown here is derived from an EMBL/GenBank/DDBJ whole genome shotgun (WGS) entry which is preliminary data.</text>
</comment>